<accession>A0AAN8KI75</accession>
<name>A0AAN8KI75_9TELE</name>
<dbReference type="InterPro" id="IPR039399">
    <property type="entry name" value="Deltex_C_sf"/>
</dbReference>
<dbReference type="PANTHER" id="PTHR12622">
    <property type="entry name" value="DELTEX-RELATED"/>
    <property type="match status" value="1"/>
</dbReference>
<dbReference type="EMBL" id="JAGTTL010000037">
    <property type="protein sequence ID" value="KAK6292937.1"/>
    <property type="molecule type" value="Genomic_DNA"/>
</dbReference>
<dbReference type="AlphaFoldDB" id="A0AAN8KI75"/>
<comment type="subcellular location">
    <subcellularLocation>
        <location evidence="5">Cytoplasm</location>
    </subcellularLocation>
</comment>
<dbReference type="GO" id="GO:0016567">
    <property type="term" value="P:protein ubiquitination"/>
    <property type="evidence" value="ECO:0007669"/>
    <property type="project" value="UniProtKB-UniRule"/>
</dbReference>
<evidence type="ECO:0000313" key="7">
    <source>
        <dbReference type="EMBL" id="KAK6292937.1"/>
    </source>
</evidence>
<evidence type="ECO:0000256" key="1">
    <source>
        <dbReference type="ARBA" id="ARBA00000900"/>
    </source>
</evidence>
<reference evidence="7 8" key="1">
    <citation type="submission" date="2021-04" db="EMBL/GenBank/DDBJ databases">
        <authorList>
            <person name="De Guttry C."/>
            <person name="Zahm M."/>
            <person name="Klopp C."/>
            <person name="Cabau C."/>
            <person name="Louis A."/>
            <person name="Berthelot C."/>
            <person name="Parey E."/>
            <person name="Roest Crollius H."/>
            <person name="Montfort J."/>
            <person name="Robinson-Rechavi M."/>
            <person name="Bucao C."/>
            <person name="Bouchez O."/>
            <person name="Gislard M."/>
            <person name="Lluch J."/>
            <person name="Milhes M."/>
            <person name="Lampietro C."/>
            <person name="Lopez Roques C."/>
            <person name="Donnadieu C."/>
            <person name="Braasch I."/>
            <person name="Desvignes T."/>
            <person name="Postlethwait J."/>
            <person name="Bobe J."/>
            <person name="Wedekind C."/>
            <person name="Guiguen Y."/>
        </authorList>
    </citation>
    <scope>NUCLEOTIDE SEQUENCE [LARGE SCALE GENOMIC DNA]</scope>
    <source>
        <strain evidence="7">Cs_M1</strain>
        <tissue evidence="7">Blood</tissue>
    </source>
</reference>
<keyword evidence="3 5" id="KW-0808">Transferase</keyword>
<proteinExistence type="inferred from homology"/>
<evidence type="ECO:0000256" key="2">
    <source>
        <dbReference type="ARBA" id="ARBA00004906"/>
    </source>
</evidence>
<comment type="catalytic activity">
    <reaction evidence="1 5">
        <text>S-ubiquitinyl-[E2 ubiquitin-conjugating enzyme]-L-cysteine + [acceptor protein]-L-lysine = [E2 ubiquitin-conjugating enzyme]-L-cysteine + N(6)-ubiquitinyl-[acceptor protein]-L-lysine.</text>
        <dbReference type="EC" id="2.3.2.27"/>
    </reaction>
</comment>
<comment type="caution">
    <text evidence="7">The sequence shown here is derived from an EMBL/GenBank/DDBJ whole genome shotgun (WGS) entry which is preliminary data.</text>
</comment>
<dbReference type="Proteomes" id="UP001356427">
    <property type="component" value="Unassembled WGS sequence"/>
</dbReference>
<dbReference type="InterPro" id="IPR039398">
    <property type="entry name" value="Deltex_fam"/>
</dbReference>
<feature type="domain" description="Deltex C-terminal" evidence="6">
    <location>
        <begin position="46"/>
        <end position="175"/>
    </location>
</feature>
<keyword evidence="5" id="KW-0862">Zinc</keyword>
<comment type="pathway">
    <text evidence="2 5">Protein modification; protein ubiquitination.</text>
</comment>
<dbReference type="GO" id="GO:0061630">
    <property type="term" value="F:ubiquitin protein ligase activity"/>
    <property type="evidence" value="ECO:0007669"/>
    <property type="project" value="UniProtKB-UniRule"/>
</dbReference>
<comment type="similarity">
    <text evidence="5">Belongs to the Deltex family.</text>
</comment>
<keyword evidence="5" id="KW-0963">Cytoplasm</keyword>
<evidence type="ECO:0000256" key="4">
    <source>
        <dbReference type="ARBA" id="ARBA00022723"/>
    </source>
</evidence>
<dbReference type="GO" id="GO:0005737">
    <property type="term" value="C:cytoplasm"/>
    <property type="evidence" value="ECO:0007669"/>
    <property type="project" value="UniProtKB-SubCell"/>
</dbReference>
<protein>
    <recommendedName>
        <fullName evidence="5">E3 ubiquitin-protein ligase</fullName>
        <ecNumber evidence="5">2.3.2.27</ecNumber>
    </recommendedName>
</protein>
<dbReference type="GO" id="GO:0008270">
    <property type="term" value="F:zinc ion binding"/>
    <property type="evidence" value="ECO:0007669"/>
    <property type="project" value="UniProtKB-KW"/>
</dbReference>
<keyword evidence="8" id="KW-1185">Reference proteome</keyword>
<dbReference type="EC" id="2.3.2.27" evidence="5"/>
<dbReference type="Gene3D" id="3.30.390.130">
    <property type="match status" value="1"/>
</dbReference>
<dbReference type="GO" id="GO:0007219">
    <property type="term" value="P:Notch signaling pathway"/>
    <property type="evidence" value="ECO:0007669"/>
    <property type="project" value="InterPro"/>
</dbReference>
<keyword evidence="5" id="KW-0863">Zinc-finger</keyword>
<sequence length="176" mass="19709">MSHSPAMGAQQDKMYCTRYLDGQGPPALIDQANGDVKGSYAEVSEGSQPEGQMTWVILHRDLPGYPGDNTIQINYVFADGMQTDKHPNPGQTFLGMRTLAYLPDNRDGRRILRLLDKAFYQRLVFTVATNENGENMVTWADIPHKTTPEAGKDSDSYPDPDYLKTVRKILKDKGIE</sequence>
<evidence type="ECO:0000313" key="8">
    <source>
        <dbReference type="Proteomes" id="UP001356427"/>
    </source>
</evidence>
<gene>
    <name evidence="7" type="ORF">J4Q44_G00364380</name>
</gene>
<organism evidence="7 8">
    <name type="scientific">Coregonus suidteri</name>
    <dbReference type="NCBI Taxonomy" id="861788"/>
    <lineage>
        <taxon>Eukaryota</taxon>
        <taxon>Metazoa</taxon>
        <taxon>Chordata</taxon>
        <taxon>Craniata</taxon>
        <taxon>Vertebrata</taxon>
        <taxon>Euteleostomi</taxon>
        <taxon>Actinopterygii</taxon>
        <taxon>Neopterygii</taxon>
        <taxon>Teleostei</taxon>
        <taxon>Protacanthopterygii</taxon>
        <taxon>Salmoniformes</taxon>
        <taxon>Salmonidae</taxon>
        <taxon>Coregoninae</taxon>
        <taxon>Coregonus</taxon>
    </lineage>
</organism>
<evidence type="ECO:0000256" key="3">
    <source>
        <dbReference type="ARBA" id="ARBA00022679"/>
    </source>
</evidence>
<keyword evidence="4 5" id="KW-0479">Metal-binding</keyword>
<evidence type="ECO:0000259" key="6">
    <source>
        <dbReference type="Pfam" id="PF18102"/>
    </source>
</evidence>
<dbReference type="Pfam" id="PF18102">
    <property type="entry name" value="DTC"/>
    <property type="match status" value="1"/>
</dbReference>
<evidence type="ECO:0000256" key="5">
    <source>
        <dbReference type="RuleBase" id="RU367105"/>
    </source>
</evidence>
<dbReference type="InterPro" id="IPR039396">
    <property type="entry name" value="Deltex_C"/>
</dbReference>